<accession>A0A835S0K9</accession>
<feature type="region of interest" description="Disordered" evidence="1">
    <location>
        <begin position="27"/>
        <end position="99"/>
    </location>
</feature>
<gene>
    <name evidence="2" type="ORF">HPP92_000425</name>
</gene>
<organism evidence="2 3">
    <name type="scientific">Vanilla planifolia</name>
    <name type="common">Vanilla</name>
    <dbReference type="NCBI Taxonomy" id="51239"/>
    <lineage>
        <taxon>Eukaryota</taxon>
        <taxon>Viridiplantae</taxon>
        <taxon>Streptophyta</taxon>
        <taxon>Embryophyta</taxon>
        <taxon>Tracheophyta</taxon>
        <taxon>Spermatophyta</taxon>
        <taxon>Magnoliopsida</taxon>
        <taxon>Liliopsida</taxon>
        <taxon>Asparagales</taxon>
        <taxon>Orchidaceae</taxon>
        <taxon>Vanilloideae</taxon>
        <taxon>Vanilleae</taxon>
        <taxon>Vanilla</taxon>
    </lineage>
</organism>
<comment type="caution">
    <text evidence="2">The sequence shown here is derived from an EMBL/GenBank/DDBJ whole genome shotgun (WGS) entry which is preliminary data.</text>
</comment>
<reference evidence="2 3" key="1">
    <citation type="journal article" date="2020" name="Nat. Food">
        <title>A phased Vanilla planifolia genome enables genetic improvement of flavour and production.</title>
        <authorList>
            <person name="Hasing T."/>
            <person name="Tang H."/>
            <person name="Brym M."/>
            <person name="Khazi F."/>
            <person name="Huang T."/>
            <person name="Chambers A.H."/>
        </authorList>
    </citation>
    <scope>NUCLEOTIDE SEQUENCE [LARGE SCALE GENOMIC DNA]</scope>
    <source>
        <tissue evidence="2">Leaf</tissue>
    </source>
</reference>
<evidence type="ECO:0000313" key="3">
    <source>
        <dbReference type="Proteomes" id="UP000639772"/>
    </source>
</evidence>
<evidence type="ECO:0000256" key="1">
    <source>
        <dbReference type="SAM" id="MobiDB-lite"/>
    </source>
</evidence>
<feature type="compositionally biased region" description="Basic and acidic residues" evidence="1">
    <location>
        <begin position="38"/>
        <end position="51"/>
    </location>
</feature>
<dbReference type="Proteomes" id="UP000639772">
    <property type="component" value="Chromosome 1"/>
</dbReference>
<protein>
    <submittedName>
        <fullName evidence="2">Uncharacterized protein</fullName>
    </submittedName>
</protein>
<dbReference type="AlphaFoldDB" id="A0A835S0K9"/>
<evidence type="ECO:0000313" key="2">
    <source>
        <dbReference type="EMBL" id="KAG0500353.1"/>
    </source>
</evidence>
<dbReference type="OrthoDB" id="418615at2759"/>
<dbReference type="EMBL" id="JADCNM010000001">
    <property type="protein sequence ID" value="KAG0500353.1"/>
    <property type="molecule type" value="Genomic_DNA"/>
</dbReference>
<sequence length="99" mass="10873">MEPLTDYALIPVINAAHASQVMVAYKSPETGHLGRPSKKSDVEPGHPHPGDPHGSFRRLPPPWRRRIRPRRVGGLSGAREAFDGDMGNNGSSLAEMRRL</sequence>
<name>A0A835S0K9_VANPL</name>
<proteinExistence type="predicted"/>